<gene>
    <name evidence="1" type="ORF">O6H91_02G087100</name>
</gene>
<comment type="caution">
    <text evidence="1">The sequence shown here is derived from an EMBL/GenBank/DDBJ whole genome shotgun (WGS) entry which is preliminary data.</text>
</comment>
<reference evidence="2" key="1">
    <citation type="journal article" date="2024" name="Proc. Natl. Acad. Sci. U.S.A.">
        <title>Extraordinary preservation of gene collinearity over three hundred million years revealed in homosporous lycophytes.</title>
        <authorList>
            <person name="Li C."/>
            <person name="Wickell D."/>
            <person name="Kuo L.Y."/>
            <person name="Chen X."/>
            <person name="Nie B."/>
            <person name="Liao X."/>
            <person name="Peng D."/>
            <person name="Ji J."/>
            <person name="Jenkins J."/>
            <person name="Williams M."/>
            <person name="Shu S."/>
            <person name="Plott C."/>
            <person name="Barry K."/>
            <person name="Rajasekar S."/>
            <person name="Grimwood J."/>
            <person name="Han X."/>
            <person name="Sun S."/>
            <person name="Hou Z."/>
            <person name="He W."/>
            <person name="Dai G."/>
            <person name="Sun C."/>
            <person name="Schmutz J."/>
            <person name="Leebens-Mack J.H."/>
            <person name="Li F.W."/>
            <person name="Wang L."/>
        </authorList>
    </citation>
    <scope>NUCLEOTIDE SEQUENCE [LARGE SCALE GENOMIC DNA]</scope>
    <source>
        <strain evidence="2">cv. PW_Plant_1</strain>
    </source>
</reference>
<name>A0ACC2EI60_DIPCM</name>
<organism evidence="1 2">
    <name type="scientific">Diphasiastrum complanatum</name>
    <name type="common">Issler's clubmoss</name>
    <name type="synonym">Lycopodium complanatum</name>
    <dbReference type="NCBI Taxonomy" id="34168"/>
    <lineage>
        <taxon>Eukaryota</taxon>
        <taxon>Viridiplantae</taxon>
        <taxon>Streptophyta</taxon>
        <taxon>Embryophyta</taxon>
        <taxon>Tracheophyta</taxon>
        <taxon>Lycopodiopsida</taxon>
        <taxon>Lycopodiales</taxon>
        <taxon>Lycopodiaceae</taxon>
        <taxon>Lycopodioideae</taxon>
        <taxon>Diphasiastrum</taxon>
    </lineage>
</organism>
<keyword evidence="2" id="KW-1185">Reference proteome</keyword>
<evidence type="ECO:0000313" key="2">
    <source>
        <dbReference type="Proteomes" id="UP001162992"/>
    </source>
</evidence>
<protein>
    <submittedName>
        <fullName evidence="1">Uncharacterized protein</fullName>
    </submittedName>
</protein>
<evidence type="ECO:0000313" key="1">
    <source>
        <dbReference type="EMBL" id="KAJ7566078.1"/>
    </source>
</evidence>
<dbReference type="EMBL" id="CM055093">
    <property type="protein sequence ID" value="KAJ7566078.1"/>
    <property type="molecule type" value="Genomic_DNA"/>
</dbReference>
<proteinExistence type="predicted"/>
<dbReference type="Proteomes" id="UP001162992">
    <property type="component" value="Chromosome 2"/>
</dbReference>
<sequence>MNLLDNSNQVSGTLMAGSPASNCSNTLVDHVILDLDGTLIDTETLLDEVYAKIVWKYGKKWEWDGIGLIKRLGKRPLEVAASLVEDYELPCTADELLDETLSHVETMWSRAKALPGATRLLKHLRAHKIPIGLASNSPAKNIRSKLAYQPGWLESFKVIVAGDEVKEGKPSPEIYLEAAKLLKARPSSCLVIEDSPTGVNAGKAAGMKVVAVPSIPSKIARALYSGADSVLNSLLDFRPELWGLPPFQDWVGKALPIEPWYLGGPVIKGFGRGSKVLGIPTANLPTAALGSQLSQHVCGIYLGWAGLSNRGVYKMVMSVGWNPFFDNAAKTVEPWLLHDFPDDFYGEELRLIVVGYIRPEANFSSLELLIERIHEDAEIAKAALDLLPFSSYQDDKFLTTPLAKQ</sequence>
<accession>A0ACC2EI60</accession>